<proteinExistence type="predicted"/>
<protein>
    <submittedName>
        <fullName evidence="1">Uncharacterized protein</fullName>
    </submittedName>
</protein>
<reference evidence="1" key="1">
    <citation type="submission" date="2022-02" db="EMBL/GenBank/DDBJ databases">
        <title>Plant Genome Project.</title>
        <authorList>
            <person name="Zhang R.-G."/>
        </authorList>
    </citation>
    <scope>NUCLEOTIDE SEQUENCE</scope>
    <source>
        <strain evidence="1">AT1</strain>
    </source>
</reference>
<accession>A0ACC0LJR0</accession>
<dbReference type="EMBL" id="CM046399">
    <property type="protein sequence ID" value="KAI8528860.1"/>
    <property type="molecule type" value="Genomic_DNA"/>
</dbReference>
<name>A0ACC0LJR0_RHOML</name>
<sequence>MNLGSTTGNNTPDRGDKKGHNWFQRQFTSKMAPHDYDFSYEIEFATAIAAAAFAIHSVEEADSESKNKLRDGTRASMSKVKTRKDDPSRPPESRQVSSKEAERAGKYAMWREPARWAGSNQLERTRSPDAKTDAWEKSAIAKLVKWHEKVNSSIIAWEKEKKMKAKVDMERKKRELEQRKAINLQHYQNETARIEHIARGARAQLEDKRRKEESEVMRETAKKRIRSKGKVPFGRCFCF</sequence>
<organism evidence="1 2">
    <name type="scientific">Rhododendron molle</name>
    <name type="common">Chinese azalea</name>
    <name type="synonym">Azalea mollis</name>
    <dbReference type="NCBI Taxonomy" id="49168"/>
    <lineage>
        <taxon>Eukaryota</taxon>
        <taxon>Viridiplantae</taxon>
        <taxon>Streptophyta</taxon>
        <taxon>Embryophyta</taxon>
        <taxon>Tracheophyta</taxon>
        <taxon>Spermatophyta</taxon>
        <taxon>Magnoliopsida</taxon>
        <taxon>eudicotyledons</taxon>
        <taxon>Gunneridae</taxon>
        <taxon>Pentapetalae</taxon>
        <taxon>asterids</taxon>
        <taxon>Ericales</taxon>
        <taxon>Ericaceae</taxon>
        <taxon>Ericoideae</taxon>
        <taxon>Rhodoreae</taxon>
        <taxon>Rhododendron</taxon>
    </lineage>
</organism>
<evidence type="ECO:0000313" key="2">
    <source>
        <dbReference type="Proteomes" id="UP001062846"/>
    </source>
</evidence>
<gene>
    <name evidence="1" type="ORF">RHMOL_Rhmol12G0180300</name>
</gene>
<dbReference type="Proteomes" id="UP001062846">
    <property type="component" value="Chromosome 12"/>
</dbReference>
<evidence type="ECO:0000313" key="1">
    <source>
        <dbReference type="EMBL" id="KAI8528860.1"/>
    </source>
</evidence>
<keyword evidence="2" id="KW-1185">Reference proteome</keyword>
<comment type="caution">
    <text evidence="1">The sequence shown here is derived from an EMBL/GenBank/DDBJ whole genome shotgun (WGS) entry which is preliminary data.</text>
</comment>